<dbReference type="InterPro" id="IPR058546">
    <property type="entry name" value="RPS4B/Roq1-like_LRR"/>
</dbReference>
<dbReference type="Gene3D" id="1.10.8.430">
    <property type="entry name" value="Helical domain of apoptotic protease-activating factors"/>
    <property type="match status" value="1"/>
</dbReference>
<feature type="domain" description="TIR" evidence="7">
    <location>
        <begin position="13"/>
        <end position="179"/>
    </location>
</feature>
<dbReference type="GO" id="GO:0031072">
    <property type="term" value="F:heat shock protein binding"/>
    <property type="evidence" value="ECO:0000318"/>
    <property type="project" value="GO_Central"/>
</dbReference>
<keyword evidence="6" id="KW-0520">NAD</keyword>
<evidence type="ECO:0000256" key="4">
    <source>
        <dbReference type="ARBA" id="ARBA00022821"/>
    </source>
</evidence>
<accession>A0A072V625</accession>
<dbReference type="SMART" id="SM00382">
    <property type="entry name" value="AAA"/>
    <property type="match status" value="1"/>
</dbReference>
<sequence length="1807" mass="203587">MTQPSLSVSSSFTTYDVFISFRGIDTRNNFTRDLYDILDQNGIHTFFDEQEIQKGEEITPSLLQAIQQSRIFIVVFSNNYASSTFCLNELVMILECSNTHGRLFLPVFYDVDPSQVRHQSGAYGDALKKHEKRFSDDKVQKWRDALCQAANVSGWDFQHGSQSEYKFIGNIVEEVTKKINRTTLHVADNPVALEYPMLEVASLLGSGPEKGTNMVGIYGIGGVGKSTLARAVYNHISDQFDGVCFLAGIRESAINHGLAQLQETLLSEILGEEDIRIRDVYRGISIIKRRLQRKKVLLVLDDVDKVNQIQVLAGGHDWFGPGSKIVVTTRDKHLLAIHEILNLYEVKQLNHEKSLDLFNWHAFRNRKMDPCYSDISNRAVSYASGLPLALEVIGSHLFGKSLDVWKSSLDKYERVLHKEIHEILKVSYDDLDDDQKGIFLDIACFFNSYEMSYAKEMLYLHGFSAENGIQVLTDKSLIKVDGNGCVRMHDLVQDMGREIVRQESTVEPGRRSRLWFDDDIVHVLETNTGTDTIEVIIMNLCNDKEVQWSGKAFNKMKNLKILIIRSARFSRGPQKLPNSLRVLDWNGYPSQSLPADFNPKNLMILSLPESCLVSFKLLKVFESLSFLDFKGCKLLTELPSLSGLVNLGALCLDDCTNLIRIHESIGFLNKLVLLSSQRCKQLELLVPNINLPSLETLDIRGCSRLKSFPEVLGVMENIRYVYLDQTSIGKLPFSIRNLVGLRQMFLRECMSLTQLPDSIRILPKLEIITAYGCRGFRLFEDKEKVGSEVFPEAMLVCKEGSVESLDMSSLNICPDNVIEVFSTSILDGNVVFMREGIAKGRGNWYRHESNESPLRFWFQNKFPRIALCCTVEPPVCKDNMLLDFKLSVLINGTEQFTSSCNYIFSAEQIILLCDLVCKVERSYLEHEWNQVDILYEFKYLMPCGSKSIMATHEMTTTRNPSWSFIYAYEEDNKVVVKFLSQFVEWVEQHRRYFSYYWFGSVLYTRSLSPLVKKKRPVVPFPVKKLEGPAIGIDLGTTYSCVGVWQHDRVEIIANDQGNRTTPSYVAFTDSEHLIGDAALNQVSSNPINTVFDAKRLIGRRFSDPSVQSDMKLWPFKIISGPDEKPMIGVNYSGKVKQFAAEEISSMVLTKMREVAEAYLGSAIKNAVVTVPAYFNFSQRQATKHAGAIAGLNFMRIINEPTAAAIAYGFDTTSVGEKNVLIFDLGGGTFDVSLLTIEECNFQVKATAGDAHLGGEDFNNRMVNHFVREFKRKNKKDISGNPRALMRLRTACERAKRALSSTAQTTIEIDCLFEGIDFYTPITRARFEELNLDLFRECMEQVEKCLSHAGMYKGSVHDVVLVGGSTRIPKVQQLLQDFFNRKELCKSINPDEAVAYGAAVYTAILNVEKLEVPAIGIDLGTTYSCVGVWQHDHVEIITNDQGNRTTPSYVAFTDSEHLIGDAAMNQVASNPINTVFDAKRLIGRRFSDPSVQCDMKLWPFKIISGLGEKPMIGVNYNGEDKQFAAEEISSMVLWKMREIAEAYFGSTIRNAVVTVPAYFNDSQIQVTKDAALFAGLNVMEIIDEPTAAAIAYGFDTTSVGEKNVLIFDLGGGTFDVSLLTTIEECNFQVKATAGDAHLGGEDFNNRMVNHFVQEFKRKNKKDISGNPRALMKLRTACERAKRALSSTSQTTIEIDCLFEGIDFYTPITRARFEELNLDLFRECMEQVEKCLRRAGMNKGSVHDVVLVGGSTKIPKVQQLWQDVFNGKDLCKSINPDEAVAYGAAVYAAILSERHINLEMPLLDNFWTG</sequence>
<proteinExistence type="predicted"/>
<dbReference type="Pfam" id="PF00931">
    <property type="entry name" value="NB-ARC"/>
    <property type="match status" value="1"/>
</dbReference>
<dbReference type="SUPFAM" id="SSF52540">
    <property type="entry name" value="P-loop containing nucleoside triphosphate hydrolases"/>
    <property type="match status" value="1"/>
</dbReference>
<dbReference type="SMART" id="SM00255">
    <property type="entry name" value="TIR"/>
    <property type="match status" value="1"/>
</dbReference>
<evidence type="ECO:0000259" key="7">
    <source>
        <dbReference type="PROSITE" id="PS50104"/>
    </source>
</evidence>
<dbReference type="Pfam" id="PF23282">
    <property type="entry name" value="WHD_ROQ1"/>
    <property type="match status" value="1"/>
</dbReference>
<dbReference type="PROSITE" id="PS00297">
    <property type="entry name" value="HSP70_1"/>
    <property type="match status" value="2"/>
</dbReference>
<evidence type="ECO:0000256" key="5">
    <source>
        <dbReference type="ARBA" id="ARBA00022840"/>
    </source>
</evidence>
<dbReference type="SUPFAM" id="SSF52200">
    <property type="entry name" value="Toll/Interleukin receptor TIR domain"/>
    <property type="match status" value="1"/>
</dbReference>
<reference evidence="8 10" key="1">
    <citation type="journal article" date="2011" name="Nature">
        <title>The Medicago genome provides insight into the evolution of rhizobial symbioses.</title>
        <authorList>
            <person name="Young N.D."/>
            <person name="Debelle F."/>
            <person name="Oldroyd G.E."/>
            <person name="Geurts R."/>
            <person name="Cannon S.B."/>
            <person name="Udvardi M.K."/>
            <person name="Benedito V.A."/>
            <person name="Mayer K.F."/>
            <person name="Gouzy J."/>
            <person name="Schoof H."/>
            <person name="Van de Peer Y."/>
            <person name="Proost S."/>
            <person name="Cook D.R."/>
            <person name="Meyers B.C."/>
            <person name="Spannagl M."/>
            <person name="Cheung F."/>
            <person name="De Mita S."/>
            <person name="Krishnakumar V."/>
            <person name="Gundlach H."/>
            <person name="Zhou S."/>
            <person name="Mudge J."/>
            <person name="Bharti A.K."/>
            <person name="Murray J.D."/>
            <person name="Naoumkina M.A."/>
            <person name="Rosen B."/>
            <person name="Silverstein K.A."/>
            <person name="Tang H."/>
            <person name="Rombauts S."/>
            <person name="Zhao P.X."/>
            <person name="Zhou P."/>
            <person name="Barbe V."/>
            <person name="Bardou P."/>
            <person name="Bechner M."/>
            <person name="Bellec A."/>
            <person name="Berger A."/>
            <person name="Berges H."/>
            <person name="Bidwell S."/>
            <person name="Bisseling T."/>
            <person name="Choisne N."/>
            <person name="Couloux A."/>
            <person name="Denny R."/>
            <person name="Deshpande S."/>
            <person name="Dai X."/>
            <person name="Doyle J.J."/>
            <person name="Dudez A.M."/>
            <person name="Farmer A.D."/>
            <person name="Fouteau S."/>
            <person name="Franken C."/>
            <person name="Gibelin C."/>
            <person name="Gish J."/>
            <person name="Goldstein S."/>
            <person name="Gonzalez A.J."/>
            <person name="Green P.J."/>
            <person name="Hallab A."/>
            <person name="Hartog M."/>
            <person name="Hua A."/>
            <person name="Humphray S.J."/>
            <person name="Jeong D.H."/>
            <person name="Jing Y."/>
            <person name="Jocker A."/>
            <person name="Kenton S.M."/>
            <person name="Kim D.J."/>
            <person name="Klee K."/>
            <person name="Lai H."/>
            <person name="Lang C."/>
            <person name="Lin S."/>
            <person name="Macmil S.L."/>
            <person name="Magdelenat G."/>
            <person name="Matthews L."/>
            <person name="McCorrison J."/>
            <person name="Monaghan E.L."/>
            <person name="Mun J.H."/>
            <person name="Najar F.Z."/>
            <person name="Nicholson C."/>
            <person name="Noirot C."/>
            <person name="O'Bleness M."/>
            <person name="Paule C.R."/>
            <person name="Poulain J."/>
            <person name="Prion F."/>
            <person name="Qin B."/>
            <person name="Qu C."/>
            <person name="Retzel E.F."/>
            <person name="Riddle C."/>
            <person name="Sallet E."/>
            <person name="Samain S."/>
            <person name="Samson N."/>
            <person name="Sanders I."/>
            <person name="Saurat O."/>
            <person name="Scarpelli C."/>
            <person name="Schiex T."/>
            <person name="Segurens B."/>
            <person name="Severin A.J."/>
            <person name="Sherrier D.J."/>
            <person name="Shi R."/>
            <person name="Sims S."/>
            <person name="Singer S.R."/>
            <person name="Sinharoy S."/>
            <person name="Sterck L."/>
            <person name="Viollet A."/>
            <person name="Wang B.B."/>
            <person name="Wang K."/>
            <person name="Wang M."/>
            <person name="Wang X."/>
            <person name="Warfsmann J."/>
            <person name="Weissenbach J."/>
            <person name="White D.D."/>
            <person name="White J.D."/>
            <person name="Wiley G.B."/>
            <person name="Wincker P."/>
            <person name="Xing Y."/>
            <person name="Yang L."/>
            <person name="Yao Z."/>
            <person name="Ying F."/>
            <person name="Zhai J."/>
            <person name="Zhou L."/>
            <person name="Zuber A."/>
            <person name="Denarie J."/>
            <person name="Dixon R.A."/>
            <person name="May G.D."/>
            <person name="Schwartz D.C."/>
            <person name="Rogers J."/>
            <person name="Quetier F."/>
            <person name="Town C.D."/>
            <person name="Roe B.A."/>
        </authorList>
    </citation>
    <scope>NUCLEOTIDE SEQUENCE [LARGE SCALE GENOMIC DNA]</scope>
    <source>
        <strain evidence="8">A17</strain>
        <strain evidence="9 10">cv. Jemalong A17</strain>
    </source>
</reference>
<dbReference type="FunFam" id="3.40.50.10140:FF:000007">
    <property type="entry name" value="Disease resistance protein (TIR-NBS-LRR class)"/>
    <property type="match status" value="1"/>
</dbReference>
<name>A0A072V625_MEDTR</name>
<evidence type="ECO:0000313" key="9">
    <source>
        <dbReference type="EnsemblPlants" id="KEH37494"/>
    </source>
</evidence>
<dbReference type="InterPro" id="IPR013126">
    <property type="entry name" value="Hsp_70_fam"/>
</dbReference>
<dbReference type="Gene3D" id="3.80.10.10">
    <property type="entry name" value="Ribonuclease Inhibitor"/>
    <property type="match status" value="1"/>
</dbReference>
<dbReference type="PANTHER" id="PTHR19375">
    <property type="entry name" value="HEAT SHOCK PROTEIN 70KDA"/>
    <property type="match status" value="1"/>
</dbReference>
<evidence type="ECO:0000313" key="8">
    <source>
        <dbReference type="EMBL" id="KEH37494.1"/>
    </source>
</evidence>
<reference evidence="9" key="3">
    <citation type="submission" date="2015-04" db="UniProtKB">
        <authorList>
            <consortium name="EnsemblPlants"/>
        </authorList>
    </citation>
    <scope>IDENTIFICATION</scope>
    <source>
        <strain evidence="9">cv. Jemalong A17</strain>
    </source>
</reference>
<dbReference type="GO" id="GO:0042026">
    <property type="term" value="P:protein refolding"/>
    <property type="evidence" value="ECO:0000318"/>
    <property type="project" value="GO_Central"/>
</dbReference>
<keyword evidence="5" id="KW-0067">ATP-binding</keyword>
<dbReference type="SUPFAM" id="SSF46785">
    <property type="entry name" value="Winged helix' DNA-binding domain"/>
    <property type="match status" value="1"/>
</dbReference>
<dbReference type="FunFam" id="3.90.640.10:FF:000002">
    <property type="entry name" value="Heat shock 70 kDa"/>
    <property type="match status" value="2"/>
</dbReference>
<keyword evidence="10" id="KW-1185">Reference proteome</keyword>
<dbReference type="GO" id="GO:0140662">
    <property type="term" value="F:ATP-dependent protein folding chaperone"/>
    <property type="evidence" value="ECO:0007669"/>
    <property type="project" value="InterPro"/>
</dbReference>
<dbReference type="STRING" id="3880.A0A072V625"/>
<dbReference type="EnsemblPlants" id="KEH37494">
    <property type="protein sequence ID" value="KEH37494"/>
    <property type="gene ID" value="MTR_2g040370"/>
</dbReference>
<dbReference type="ExpressionAtlas" id="A0A072V625">
    <property type="expression patterns" value="differential"/>
</dbReference>
<dbReference type="GO" id="GO:0044183">
    <property type="term" value="F:protein folding chaperone"/>
    <property type="evidence" value="ECO:0000318"/>
    <property type="project" value="GO_Central"/>
</dbReference>
<dbReference type="GO" id="GO:0043531">
    <property type="term" value="F:ADP binding"/>
    <property type="evidence" value="ECO:0007669"/>
    <property type="project" value="InterPro"/>
</dbReference>
<dbReference type="Gene3D" id="3.40.50.300">
    <property type="entry name" value="P-loop containing nucleotide triphosphate hydrolases"/>
    <property type="match status" value="1"/>
</dbReference>
<dbReference type="Gene3D" id="3.30.420.40">
    <property type="match status" value="4"/>
</dbReference>
<dbReference type="Pfam" id="PF00012">
    <property type="entry name" value="HSP70"/>
    <property type="match status" value="2"/>
</dbReference>
<dbReference type="Pfam" id="PF01582">
    <property type="entry name" value="TIR"/>
    <property type="match status" value="1"/>
</dbReference>
<dbReference type="GO" id="GO:0005737">
    <property type="term" value="C:cytoplasm"/>
    <property type="evidence" value="ECO:0000318"/>
    <property type="project" value="GO_Central"/>
</dbReference>
<dbReference type="InterPro" id="IPR002182">
    <property type="entry name" value="NB-ARC"/>
</dbReference>
<dbReference type="InterPro" id="IPR018181">
    <property type="entry name" value="Heat_shock_70_CS"/>
</dbReference>
<protein>
    <submittedName>
        <fullName evidence="8">Animal HSPA9 nucleotide-binding domain protein</fullName>
    </submittedName>
</protein>
<dbReference type="Proteomes" id="UP000002051">
    <property type="component" value="Chromosome 2"/>
</dbReference>
<dbReference type="InterPro" id="IPR027417">
    <property type="entry name" value="P-loop_NTPase"/>
</dbReference>
<dbReference type="InterPro" id="IPR036390">
    <property type="entry name" value="WH_DNA-bd_sf"/>
</dbReference>
<dbReference type="GO" id="GO:0005524">
    <property type="term" value="F:ATP binding"/>
    <property type="evidence" value="ECO:0007669"/>
    <property type="project" value="UniProtKB-KW"/>
</dbReference>
<dbReference type="InterPro" id="IPR035897">
    <property type="entry name" value="Toll_tir_struct_dom_sf"/>
</dbReference>
<dbReference type="InterPro" id="IPR042197">
    <property type="entry name" value="Apaf_helical"/>
</dbReference>
<evidence type="ECO:0000256" key="1">
    <source>
        <dbReference type="ARBA" id="ARBA00022614"/>
    </source>
</evidence>
<keyword evidence="4" id="KW-0611">Plant defense</keyword>
<dbReference type="InterPro" id="IPR003593">
    <property type="entry name" value="AAA+_ATPase"/>
</dbReference>
<evidence type="ECO:0000256" key="6">
    <source>
        <dbReference type="ARBA" id="ARBA00023027"/>
    </source>
</evidence>
<evidence type="ECO:0000256" key="3">
    <source>
        <dbReference type="ARBA" id="ARBA00022741"/>
    </source>
</evidence>
<dbReference type="Gene3D" id="3.90.640.10">
    <property type="entry name" value="Actin, Chain A, domain 4"/>
    <property type="match status" value="2"/>
</dbReference>
<evidence type="ECO:0000256" key="2">
    <source>
        <dbReference type="ARBA" id="ARBA00022737"/>
    </source>
</evidence>
<keyword evidence="2" id="KW-0677">Repeat</keyword>
<dbReference type="Gene3D" id="3.40.50.10140">
    <property type="entry name" value="Toll/interleukin-1 receptor homology (TIR) domain"/>
    <property type="match status" value="1"/>
</dbReference>
<dbReference type="SUPFAM" id="SSF52058">
    <property type="entry name" value="L domain-like"/>
    <property type="match status" value="1"/>
</dbReference>
<reference evidence="8 10" key="2">
    <citation type="journal article" date="2014" name="BMC Genomics">
        <title>An improved genome release (version Mt4.0) for the model legume Medicago truncatula.</title>
        <authorList>
            <person name="Tang H."/>
            <person name="Krishnakumar V."/>
            <person name="Bidwell S."/>
            <person name="Rosen B."/>
            <person name="Chan A."/>
            <person name="Zhou S."/>
            <person name="Gentzbittel L."/>
            <person name="Childs K.L."/>
            <person name="Yandell M."/>
            <person name="Gundlach H."/>
            <person name="Mayer K.F."/>
            <person name="Schwartz D.C."/>
            <person name="Town C.D."/>
        </authorList>
    </citation>
    <scope>GENOME REANNOTATION</scope>
    <source>
        <strain evidence="8">A17</strain>
        <strain evidence="9 10">cv. Jemalong A17</strain>
    </source>
</reference>
<keyword evidence="1" id="KW-0433">Leucine-rich repeat</keyword>
<dbReference type="Pfam" id="PF23286">
    <property type="entry name" value="LRR_13"/>
    <property type="match status" value="1"/>
</dbReference>
<gene>
    <name evidence="9" type="primary">11440666</name>
    <name evidence="8" type="ordered locus">MTR_2g040370</name>
</gene>
<dbReference type="PRINTS" id="PR00301">
    <property type="entry name" value="HEATSHOCK70"/>
</dbReference>
<dbReference type="PROSITE" id="PS01036">
    <property type="entry name" value="HSP70_3"/>
    <property type="match status" value="2"/>
</dbReference>
<keyword evidence="3" id="KW-0547">Nucleotide-binding</keyword>
<dbReference type="GO" id="GO:0007165">
    <property type="term" value="P:signal transduction"/>
    <property type="evidence" value="ECO:0007669"/>
    <property type="project" value="InterPro"/>
</dbReference>
<organism evidence="8 10">
    <name type="scientific">Medicago truncatula</name>
    <name type="common">Barrel medic</name>
    <name type="synonym">Medicago tribuloides</name>
    <dbReference type="NCBI Taxonomy" id="3880"/>
    <lineage>
        <taxon>Eukaryota</taxon>
        <taxon>Viridiplantae</taxon>
        <taxon>Streptophyta</taxon>
        <taxon>Embryophyta</taxon>
        <taxon>Tracheophyta</taxon>
        <taxon>Spermatophyta</taxon>
        <taxon>Magnoliopsida</taxon>
        <taxon>eudicotyledons</taxon>
        <taxon>Gunneridae</taxon>
        <taxon>Pentapetalae</taxon>
        <taxon>rosids</taxon>
        <taxon>fabids</taxon>
        <taxon>Fabales</taxon>
        <taxon>Fabaceae</taxon>
        <taxon>Papilionoideae</taxon>
        <taxon>50 kb inversion clade</taxon>
        <taxon>NPAAA clade</taxon>
        <taxon>Hologalegina</taxon>
        <taxon>IRL clade</taxon>
        <taxon>Trifolieae</taxon>
        <taxon>Medicago</taxon>
    </lineage>
</organism>
<dbReference type="InterPro" id="IPR043129">
    <property type="entry name" value="ATPase_NBD"/>
</dbReference>
<dbReference type="PROSITE" id="PS00329">
    <property type="entry name" value="HSP70_2"/>
    <property type="match status" value="2"/>
</dbReference>
<dbReference type="CDD" id="cd10233">
    <property type="entry name" value="ASKHA_NBD_HSP70_HSPA1"/>
    <property type="match status" value="1"/>
</dbReference>
<dbReference type="EMBL" id="CM001218">
    <property type="protein sequence ID" value="KEH37494.1"/>
    <property type="molecule type" value="Genomic_DNA"/>
</dbReference>
<dbReference type="InterPro" id="IPR000157">
    <property type="entry name" value="TIR_dom"/>
</dbReference>
<dbReference type="InterPro" id="IPR032675">
    <property type="entry name" value="LRR_dom_sf"/>
</dbReference>
<dbReference type="GO" id="GO:0016887">
    <property type="term" value="F:ATP hydrolysis activity"/>
    <property type="evidence" value="ECO:0000318"/>
    <property type="project" value="GO_Central"/>
</dbReference>
<dbReference type="Gene3D" id="3.30.30.30">
    <property type="match status" value="2"/>
</dbReference>
<dbReference type="HOGENOM" id="CLU_002427_0_0_1"/>
<evidence type="ECO:0000313" key="10">
    <source>
        <dbReference type="Proteomes" id="UP000002051"/>
    </source>
</evidence>
<dbReference type="OrthoDB" id="1357022at2759"/>
<dbReference type="InterPro" id="IPR058192">
    <property type="entry name" value="WHD_ROQ1-like"/>
</dbReference>
<dbReference type="SUPFAM" id="SSF53067">
    <property type="entry name" value="Actin-like ATPase domain"/>
    <property type="match status" value="4"/>
</dbReference>
<dbReference type="FunFam" id="3.30.30.30:FF:000001">
    <property type="entry name" value="heat shock 70 kDa protein-like"/>
    <property type="match status" value="2"/>
</dbReference>
<dbReference type="PROSITE" id="PS50104">
    <property type="entry name" value="TIR"/>
    <property type="match status" value="1"/>
</dbReference>
<dbReference type="FunFam" id="3.30.420.40:FF:000026">
    <property type="entry name" value="Heat shock protein 70"/>
    <property type="match status" value="2"/>
</dbReference>